<dbReference type="Proteomes" id="UP001324380">
    <property type="component" value="Chromosome"/>
</dbReference>
<dbReference type="RefSeq" id="WP_321564630.1">
    <property type="nucleotide sequence ID" value="NZ_CP139558.1"/>
</dbReference>
<feature type="transmembrane region" description="Helical" evidence="1">
    <location>
        <begin position="16"/>
        <end position="36"/>
    </location>
</feature>
<evidence type="ECO:0000313" key="2">
    <source>
        <dbReference type="EMBL" id="WPU95522.1"/>
    </source>
</evidence>
<name>A0ABZ0TQX7_9SPHI</name>
<keyword evidence="1" id="KW-0812">Transmembrane</keyword>
<sequence length="60" mass="7027">MKAYIKSHLSVTKKEWNGMVVFIILIALVLAAPYVYQTFRKDRIINFNEFDKALILNKPL</sequence>
<evidence type="ECO:0000313" key="3">
    <source>
        <dbReference type="Proteomes" id="UP001324380"/>
    </source>
</evidence>
<keyword evidence="1" id="KW-1133">Transmembrane helix</keyword>
<proteinExistence type="predicted"/>
<reference evidence="2 3" key="1">
    <citation type="submission" date="2023-11" db="EMBL/GenBank/DDBJ databases">
        <title>Analysis of the Genomes of Mucilaginibacter gossypii cycad 4 and M. sabulilitoris SNA2: microbes with the potential for plant growth promotion.</title>
        <authorList>
            <person name="Hirsch A.M."/>
            <person name="Humm E."/>
            <person name="Rubbi M."/>
            <person name="Del Vecchio G."/>
            <person name="Ha S.M."/>
            <person name="Pellegrini M."/>
            <person name="Gunsalus R.P."/>
        </authorList>
    </citation>
    <scope>NUCLEOTIDE SEQUENCE [LARGE SCALE GENOMIC DNA]</scope>
    <source>
        <strain evidence="2 3">SNA2</strain>
    </source>
</reference>
<organism evidence="2 3">
    <name type="scientific">Mucilaginibacter sabulilitoris</name>
    <dbReference type="NCBI Taxonomy" id="1173583"/>
    <lineage>
        <taxon>Bacteria</taxon>
        <taxon>Pseudomonadati</taxon>
        <taxon>Bacteroidota</taxon>
        <taxon>Sphingobacteriia</taxon>
        <taxon>Sphingobacteriales</taxon>
        <taxon>Sphingobacteriaceae</taxon>
        <taxon>Mucilaginibacter</taxon>
    </lineage>
</organism>
<accession>A0ABZ0TQX7</accession>
<gene>
    <name evidence="2" type="ORF">SNE25_08295</name>
</gene>
<protein>
    <submittedName>
        <fullName evidence="2">Uncharacterized protein</fullName>
    </submittedName>
</protein>
<dbReference type="EMBL" id="CP139558">
    <property type="protein sequence ID" value="WPU95522.1"/>
    <property type="molecule type" value="Genomic_DNA"/>
</dbReference>
<keyword evidence="3" id="KW-1185">Reference proteome</keyword>
<keyword evidence="1" id="KW-0472">Membrane</keyword>
<evidence type="ECO:0000256" key="1">
    <source>
        <dbReference type="SAM" id="Phobius"/>
    </source>
</evidence>